<comment type="caution">
    <text evidence="1">The sequence shown here is derived from an EMBL/GenBank/DDBJ whole genome shotgun (WGS) entry which is preliminary data.</text>
</comment>
<dbReference type="EMBL" id="CM037151">
    <property type="protein sequence ID" value="KAH7843177.1"/>
    <property type="molecule type" value="Genomic_DNA"/>
</dbReference>
<keyword evidence="2" id="KW-1185">Reference proteome</keyword>
<protein>
    <submittedName>
        <fullName evidence="1">Uncharacterized protein</fullName>
    </submittedName>
</protein>
<evidence type="ECO:0000313" key="1">
    <source>
        <dbReference type="EMBL" id="KAH7843177.1"/>
    </source>
</evidence>
<proteinExistence type="predicted"/>
<reference evidence="1 2" key="1">
    <citation type="journal article" date="2021" name="Hortic Res">
        <title>High-quality reference genome and annotation aids understanding of berry development for evergreen blueberry (Vaccinium darrowii).</title>
        <authorList>
            <person name="Yu J."/>
            <person name="Hulse-Kemp A.M."/>
            <person name="Babiker E."/>
            <person name="Staton M."/>
        </authorList>
    </citation>
    <scope>NUCLEOTIDE SEQUENCE [LARGE SCALE GENOMIC DNA]</scope>
    <source>
        <strain evidence="2">cv. NJ 8807/NJ 8810</strain>
        <tissue evidence="1">Young leaf</tissue>
    </source>
</reference>
<gene>
    <name evidence="1" type="ORF">Vadar_013583</name>
</gene>
<organism evidence="1 2">
    <name type="scientific">Vaccinium darrowii</name>
    <dbReference type="NCBI Taxonomy" id="229202"/>
    <lineage>
        <taxon>Eukaryota</taxon>
        <taxon>Viridiplantae</taxon>
        <taxon>Streptophyta</taxon>
        <taxon>Embryophyta</taxon>
        <taxon>Tracheophyta</taxon>
        <taxon>Spermatophyta</taxon>
        <taxon>Magnoliopsida</taxon>
        <taxon>eudicotyledons</taxon>
        <taxon>Gunneridae</taxon>
        <taxon>Pentapetalae</taxon>
        <taxon>asterids</taxon>
        <taxon>Ericales</taxon>
        <taxon>Ericaceae</taxon>
        <taxon>Vaccinioideae</taxon>
        <taxon>Vaccinieae</taxon>
        <taxon>Vaccinium</taxon>
    </lineage>
</organism>
<evidence type="ECO:0000313" key="2">
    <source>
        <dbReference type="Proteomes" id="UP000828048"/>
    </source>
</evidence>
<accession>A0ACB7XQT2</accession>
<sequence>MPRTYPYFELVGILNQYECPPGYTFEYLKPGHTLEDGLVQVQSEGEMQQMFAHCEGVDQVQCYVTHPDFPGHEDEDEQEDEDLGNDEPCGSDSDRGSDSDTDSDYACSGLRDSSSDDEDWGDDVHDIPREMNEGVTGGTSRKAWEDLGKGVIVGDNEEGEGDTDSSAESLQSFDDSDDAGNKRRGKAKDKYLEFLEERDMKNPNLFLLFVSKLKNDVRRKLYLDVSKKQIYRAKRKAQKIVEGKYGDQYKRLYDYCKVLRRENPGSYAKIQVDRPWLDRNPIFQRICIMFDAQAKGFVGNCRPIIGLDACFLKGPYGGQMMHAVGRDANNQMYPIAMAVVEAELKDSWSWFLEILADVIGKPADKGWIFISDRQGK</sequence>
<dbReference type="Proteomes" id="UP000828048">
    <property type="component" value="Chromosome 1"/>
</dbReference>
<name>A0ACB7XQT2_9ERIC</name>